<evidence type="ECO:0000313" key="3">
    <source>
        <dbReference type="Proteomes" id="UP000324897"/>
    </source>
</evidence>
<accession>A0A5J9TCB3</accession>
<evidence type="ECO:0000313" key="2">
    <source>
        <dbReference type="EMBL" id="TVU08969.1"/>
    </source>
</evidence>
<feature type="non-terminal residue" evidence="2">
    <location>
        <position position="1"/>
    </location>
</feature>
<feature type="domain" description="WRKY19-like zinc finger" evidence="1">
    <location>
        <begin position="322"/>
        <end position="346"/>
    </location>
</feature>
<feature type="domain" description="WRKY19-like zinc finger" evidence="1">
    <location>
        <begin position="472"/>
        <end position="496"/>
    </location>
</feature>
<reference evidence="2 3" key="1">
    <citation type="journal article" date="2019" name="Sci. Rep.">
        <title>A high-quality genome of Eragrostis curvula grass provides insights into Poaceae evolution and supports new strategies to enhance forage quality.</title>
        <authorList>
            <person name="Carballo J."/>
            <person name="Santos B.A.C.M."/>
            <person name="Zappacosta D."/>
            <person name="Garbus I."/>
            <person name="Selva J.P."/>
            <person name="Gallo C.A."/>
            <person name="Diaz A."/>
            <person name="Albertini E."/>
            <person name="Caccamo M."/>
            <person name="Echenique V."/>
        </authorList>
    </citation>
    <scope>NUCLEOTIDE SEQUENCE [LARGE SCALE GENOMIC DNA]</scope>
    <source>
        <strain evidence="3">cv. Victoria</strain>
        <tissue evidence="2">Leaf</tissue>
    </source>
</reference>
<protein>
    <recommendedName>
        <fullName evidence="1">WRKY19-like zinc finger domain-containing protein</fullName>
    </recommendedName>
</protein>
<dbReference type="AlphaFoldDB" id="A0A5J9TCB3"/>
<gene>
    <name evidence="2" type="ORF">EJB05_42398</name>
</gene>
<dbReference type="EMBL" id="RWGY01000039">
    <property type="protein sequence ID" value="TVU08969.1"/>
    <property type="molecule type" value="Genomic_DNA"/>
</dbReference>
<feature type="domain" description="WRKY19-like zinc finger" evidence="1">
    <location>
        <begin position="397"/>
        <end position="421"/>
    </location>
</feature>
<organism evidence="2 3">
    <name type="scientific">Eragrostis curvula</name>
    <name type="common">weeping love grass</name>
    <dbReference type="NCBI Taxonomy" id="38414"/>
    <lineage>
        <taxon>Eukaryota</taxon>
        <taxon>Viridiplantae</taxon>
        <taxon>Streptophyta</taxon>
        <taxon>Embryophyta</taxon>
        <taxon>Tracheophyta</taxon>
        <taxon>Spermatophyta</taxon>
        <taxon>Magnoliopsida</taxon>
        <taxon>Liliopsida</taxon>
        <taxon>Poales</taxon>
        <taxon>Poaceae</taxon>
        <taxon>PACMAD clade</taxon>
        <taxon>Chloridoideae</taxon>
        <taxon>Eragrostideae</taxon>
        <taxon>Eragrostidinae</taxon>
        <taxon>Eragrostis</taxon>
    </lineage>
</organism>
<feature type="domain" description="WRKY19-like zinc finger" evidence="1">
    <location>
        <begin position="297"/>
        <end position="321"/>
    </location>
</feature>
<keyword evidence="3" id="KW-1185">Reference proteome</keyword>
<dbReference type="InterPro" id="IPR056866">
    <property type="entry name" value="Znf_WRKY19"/>
</dbReference>
<comment type="caution">
    <text evidence="2">The sequence shown here is derived from an EMBL/GenBank/DDBJ whole genome shotgun (WGS) entry which is preliminary data.</text>
</comment>
<sequence length="638" mass="67020">MPRSRYPIHNLQPRAMDHTLEHSGFTDKSSNPDTLKNWSSVRSVVMQPGACSTQVDVLAQDSTFLMSRELKRKWVDLSLGLGTSSSSSDSSKQSMSTCCTLSSAAKDVNDRSFIDLDLNSQFSLCNEGTSELGSAKRSSVQHPVMDLKLSLTVGPSESVVTDMDLNMTVQDHSVLPQAYNMASVPTVDEGSTTGRQKSGSKLLPYLLPSSSCQSHGPVSMPPMLQLPKDPVACSSASISPQQRCSSTKVCSQPGCFKGARGSSGRCIAHGGGRRCQREGCKRGAEGKTIFCKSHGGGRRCEHFGCTKSAEGRTDFCIAHGGGRRCSHEGCKKAARGKSGLCIKHGGGKRCQKENCKKSAEGQSGFCIAHGGGRRCKHEGCTKGAQGGTNFCKSHGGGKRCTHPNCSKGAEGSTLFCKGHGGGKRCSAEGCPKSVHGGTQFCVAHGGGKRCVVPGCSKSARERTDCCVRHGGGKRCQFAGCNKSAQGSTDFCKAHGGGKRCLWGQPGQSLGAGSVPCDRFSRGKNGLCVAHNALVEDSRVRGGQTLGAIGSPGLAVNSVVNREIFPTTPESGAFSSFNFGERTSNAVHPAEALSETPITAPEGRVRGGNIVAMLANGMNLGKQLYYNAGEASTSSRDWL</sequence>
<dbReference type="OrthoDB" id="77038at2759"/>
<evidence type="ECO:0000259" key="1">
    <source>
        <dbReference type="Pfam" id="PF24906"/>
    </source>
</evidence>
<feature type="domain" description="WRKY19-like zinc finger" evidence="1">
    <location>
        <begin position="372"/>
        <end position="396"/>
    </location>
</feature>
<proteinExistence type="predicted"/>
<name>A0A5J9TCB3_9POAL</name>
<dbReference type="Pfam" id="PF24906">
    <property type="entry name" value="Zf_WRKY19"/>
    <property type="match status" value="9"/>
</dbReference>
<feature type="domain" description="WRKY19-like zinc finger" evidence="1">
    <location>
        <begin position="347"/>
        <end position="371"/>
    </location>
</feature>
<feature type="domain" description="WRKY19-like zinc finger" evidence="1">
    <location>
        <begin position="248"/>
        <end position="271"/>
    </location>
</feature>
<dbReference type="Gramene" id="TVU08969">
    <property type="protein sequence ID" value="TVU08969"/>
    <property type="gene ID" value="EJB05_42398"/>
</dbReference>
<dbReference type="PANTHER" id="PTHR31827:SF60">
    <property type="entry name" value="OS11G0223400 PROTEIN"/>
    <property type="match status" value="1"/>
</dbReference>
<feature type="domain" description="WRKY19-like zinc finger" evidence="1">
    <location>
        <begin position="422"/>
        <end position="446"/>
    </location>
</feature>
<dbReference type="PANTHER" id="PTHR31827">
    <property type="entry name" value="EMB|CAB89363.1"/>
    <property type="match status" value="1"/>
</dbReference>
<feature type="domain" description="WRKY19-like zinc finger" evidence="1">
    <location>
        <begin position="447"/>
        <end position="471"/>
    </location>
</feature>
<dbReference type="Proteomes" id="UP000324897">
    <property type="component" value="Chromosome 3"/>
</dbReference>